<evidence type="ECO:0000256" key="5">
    <source>
        <dbReference type="ARBA" id="ARBA00022723"/>
    </source>
</evidence>
<dbReference type="InterPro" id="IPR007197">
    <property type="entry name" value="rSAM"/>
</dbReference>
<dbReference type="SUPFAM" id="SSF102114">
    <property type="entry name" value="Radical SAM enzymes"/>
    <property type="match status" value="1"/>
</dbReference>
<comment type="cofactor">
    <cofactor evidence="1">
        <name>[4Fe-4S] cluster</name>
        <dbReference type="ChEBI" id="CHEBI:49883"/>
    </cofactor>
</comment>
<dbReference type="PANTHER" id="PTHR43020:SF2">
    <property type="entry name" value="MITOCHONDRIAL TRNA METHYLTHIOTRANSFERASE CDK5RAP1"/>
    <property type="match status" value="1"/>
</dbReference>
<dbReference type="InterPro" id="IPR058240">
    <property type="entry name" value="rSAM_sf"/>
</dbReference>
<evidence type="ECO:0000256" key="4">
    <source>
        <dbReference type="ARBA" id="ARBA00022691"/>
    </source>
</evidence>
<dbReference type="InterPro" id="IPR038135">
    <property type="entry name" value="Methylthiotransferase_N_sf"/>
</dbReference>
<dbReference type="Pfam" id="PF00919">
    <property type="entry name" value="UPF0004"/>
    <property type="match status" value="1"/>
</dbReference>
<dbReference type="PANTHER" id="PTHR43020">
    <property type="entry name" value="CDK5 REGULATORY SUBUNIT-ASSOCIATED PROTEIN 1"/>
    <property type="match status" value="1"/>
</dbReference>
<dbReference type="GO" id="GO:0035597">
    <property type="term" value="F:tRNA-2-methylthio-N(6)-dimethylallyladenosine(37) synthase activity"/>
    <property type="evidence" value="ECO:0007669"/>
    <property type="project" value="TreeGrafter"/>
</dbReference>
<feature type="domain" description="Radical SAM core" evidence="9">
    <location>
        <begin position="129"/>
        <end position="360"/>
    </location>
</feature>
<name>A0AAJ5ZH55_9CHLR</name>
<dbReference type="SFLD" id="SFLDS00029">
    <property type="entry name" value="Radical_SAM"/>
    <property type="match status" value="1"/>
</dbReference>
<dbReference type="Pfam" id="PF04055">
    <property type="entry name" value="Radical_SAM"/>
    <property type="match status" value="1"/>
</dbReference>
<feature type="domain" description="MTTase N-terminal" evidence="8">
    <location>
        <begin position="1"/>
        <end position="113"/>
    </location>
</feature>
<evidence type="ECO:0000313" key="11">
    <source>
        <dbReference type="EMBL" id="WFG39270.1"/>
    </source>
</evidence>
<dbReference type="NCBIfam" id="TIGR01579">
    <property type="entry name" value="MiaB-like-C"/>
    <property type="match status" value="1"/>
</dbReference>
<dbReference type="GO" id="GO:0005829">
    <property type="term" value="C:cytosol"/>
    <property type="evidence" value="ECO:0007669"/>
    <property type="project" value="TreeGrafter"/>
</dbReference>
<dbReference type="EMBL" id="WMBE01000001">
    <property type="protein sequence ID" value="MDG0866001.1"/>
    <property type="molecule type" value="Genomic_DNA"/>
</dbReference>
<dbReference type="AlphaFoldDB" id="A0AAJ5ZH55"/>
<dbReference type="Proteomes" id="UP001321249">
    <property type="component" value="Unassembled WGS sequence"/>
</dbReference>
<evidence type="ECO:0000259" key="8">
    <source>
        <dbReference type="PROSITE" id="PS51449"/>
    </source>
</evidence>
<evidence type="ECO:0000313" key="13">
    <source>
        <dbReference type="Proteomes" id="UP001321249"/>
    </source>
</evidence>
<keyword evidence="5" id="KW-0479">Metal-binding</keyword>
<dbReference type="InterPro" id="IPR013848">
    <property type="entry name" value="Methylthiotransferase_N"/>
</dbReference>
<dbReference type="RefSeq" id="WP_342822795.1">
    <property type="nucleotide sequence ID" value="NZ_CP046146.1"/>
</dbReference>
<keyword evidence="6" id="KW-0408">Iron</keyword>
<dbReference type="SFLD" id="SFLDG01082">
    <property type="entry name" value="B12-binding_domain_containing"/>
    <property type="match status" value="1"/>
</dbReference>
<dbReference type="EMBL" id="CP046147">
    <property type="protein sequence ID" value="WFG39270.1"/>
    <property type="molecule type" value="Genomic_DNA"/>
</dbReference>
<keyword evidence="3" id="KW-0808">Transferase</keyword>
<gene>
    <name evidence="11" type="primary">mtaB</name>
    <name evidence="10" type="ORF">GKO46_02820</name>
    <name evidence="11" type="ORF">GKO48_06440</name>
</gene>
<dbReference type="Proteomes" id="UP001219901">
    <property type="component" value="Chromosome"/>
</dbReference>
<organism evidence="11 12">
    <name type="scientific">Candidatus Lucifugimonas marina</name>
    <dbReference type="NCBI Taxonomy" id="3038979"/>
    <lineage>
        <taxon>Bacteria</taxon>
        <taxon>Bacillati</taxon>
        <taxon>Chloroflexota</taxon>
        <taxon>Dehalococcoidia</taxon>
        <taxon>SAR202 cluster</taxon>
        <taxon>Candidatus Lucifugimonadales</taxon>
        <taxon>Candidatus Lucifugimonadaceae</taxon>
        <taxon>Candidatus Lucifugimonas</taxon>
    </lineage>
</organism>
<dbReference type="PROSITE" id="PS51918">
    <property type="entry name" value="RADICAL_SAM"/>
    <property type="match status" value="1"/>
</dbReference>
<evidence type="ECO:0000256" key="1">
    <source>
        <dbReference type="ARBA" id="ARBA00001966"/>
    </source>
</evidence>
<dbReference type="InterPro" id="IPR006467">
    <property type="entry name" value="MiaB-like_bact"/>
</dbReference>
<keyword evidence="7" id="KW-0411">Iron-sulfur</keyword>
<dbReference type="Gene3D" id="3.40.50.12160">
    <property type="entry name" value="Methylthiotransferase, N-terminal domain"/>
    <property type="match status" value="1"/>
</dbReference>
<dbReference type="GO" id="GO:0051539">
    <property type="term" value="F:4 iron, 4 sulfur cluster binding"/>
    <property type="evidence" value="ECO:0007669"/>
    <property type="project" value="UniProtKB-KW"/>
</dbReference>
<dbReference type="InterPro" id="IPR020612">
    <property type="entry name" value="Methylthiotransferase_CS"/>
</dbReference>
<dbReference type="PROSITE" id="PS01278">
    <property type="entry name" value="MTTASE_RADICAL"/>
    <property type="match status" value="1"/>
</dbReference>
<proteinExistence type="predicted"/>
<evidence type="ECO:0000256" key="6">
    <source>
        <dbReference type="ARBA" id="ARBA00023004"/>
    </source>
</evidence>
<keyword evidence="4" id="KW-0949">S-adenosyl-L-methionine</keyword>
<sequence length="428" mass="46405">MKVRIETHGCKLNTADSQRLANEFTRTGYAIAEAGEEPDVFVLNSCTVTHVADKKARQALSKARKSFPNAIVVAAGCYAESGTADLEELAATDLVIPNTRKSEIVSMVSSRTGLEWQEPAGTEIEVGQLLGRTRGAVKIQEGCDQVCAYCIVPKVRGRERSIPKAEIVSQVQALSSAGCPEVILTGTQLGSYGFDLENTGLIDMIRTVLEETDIRRLRVSSLQPAEFSDELLELWNGIGADRLCPHFHIPLQSGSDRILERMRRRYTGAGYLEAVAAAKAAVPGCSVTTDVISGFPGESEADHDRTVEILTSAELADAHIFPYSVRPGTSAAHFDDQVDVQIRSQRAEELREIADAAAKAHRMSFVGETRSVLWEGARGTSGLTDNYLRVRLEPGEITAAPVGDGDGLIEEIKFTRLERMQLIGTSAS</sequence>
<dbReference type="InterPro" id="IPR006638">
    <property type="entry name" value="Elp3/MiaA/NifB-like_rSAM"/>
</dbReference>
<accession>A0AAJ5ZH55</accession>
<keyword evidence="2" id="KW-0004">4Fe-4S</keyword>
<dbReference type="Gene3D" id="3.80.30.20">
    <property type="entry name" value="tm_1862 like domain"/>
    <property type="match status" value="1"/>
</dbReference>
<evidence type="ECO:0000313" key="12">
    <source>
        <dbReference type="Proteomes" id="UP001219901"/>
    </source>
</evidence>
<reference evidence="12 13" key="1">
    <citation type="submission" date="2019-11" db="EMBL/GenBank/DDBJ databases">
        <authorList>
            <person name="Cho J.-C."/>
        </authorList>
    </citation>
    <scope>NUCLEOTIDE SEQUENCE [LARGE SCALE GENOMIC DNA]</scope>
    <source>
        <strain evidence="11 12">JH1073</strain>
        <strain evidence="10 13">JH702</strain>
    </source>
</reference>
<dbReference type="NCBIfam" id="TIGR00089">
    <property type="entry name" value="MiaB/RimO family radical SAM methylthiotransferase"/>
    <property type="match status" value="1"/>
</dbReference>
<dbReference type="InterPro" id="IPR023404">
    <property type="entry name" value="rSAM_horseshoe"/>
</dbReference>
<dbReference type="SFLD" id="SFLDG01061">
    <property type="entry name" value="methylthiotransferase"/>
    <property type="match status" value="1"/>
</dbReference>
<dbReference type="CDD" id="cd01335">
    <property type="entry name" value="Radical_SAM"/>
    <property type="match status" value="1"/>
</dbReference>
<dbReference type="PROSITE" id="PS51449">
    <property type="entry name" value="MTTASE_N"/>
    <property type="match status" value="1"/>
</dbReference>
<dbReference type="InterPro" id="IPR005839">
    <property type="entry name" value="Methylthiotransferase"/>
</dbReference>
<evidence type="ECO:0000259" key="9">
    <source>
        <dbReference type="PROSITE" id="PS51918"/>
    </source>
</evidence>
<reference evidence="11" key="2">
    <citation type="journal article" date="2023" name="Nat. Commun.">
        <title>Cultivation of marine bacteria of the SAR202 clade.</title>
        <authorList>
            <person name="Lim Y."/>
            <person name="Seo J.H."/>
            <person name="Giovannoni S.J."/>
            <person name="Kang I."/>
            <person name="Cho J.C."/>
        </authorList>
    </citation>
    <scope>NUCLEOTIDE SEQUENCE</scope>
    <source>
        <strain evidence="11">JH1073</strain>
    </source>
</reference>
<dbReference type="SMART" id="SM00729">
    <property type="entry name" value="Elp3"/>
    <property type="match status" value="1"/>
</dbReference>
<evidence type="ECO:0000256" key="2">
    <source>
        <dbReference type="ARBA" id="ARBA00022485"/>
    </source>
</evidence>
<reference evidence="12" key="3">
    <citation type="submission" date="2023-06" db="EMBL/GenBank/DDBJ databases">
        <title>Pangenomics reveal diversification of enzyme families and niche specialization in globally abundant SAR202 bacteria.</title>
        <authorList>
            <person name="Saw J.H.W."/>
        </authorList>
    </citation>
    <scope>NUCLEOTIDE SEQUENCE [LARGE SCALE GENOMIC DNA]</scope>
    <source>
        <strain evidence="12">JH1073</strain>
    </source>
</reference>
<dbReference type="GO" id="GO:0046872">
    <property type="term" value="F:metal ion binding"/>
    <property type="evidence" value="ECO:0007669"/>
    <property type="project" value="UniProtKB-KW"/>
</dbReference>
<keyword evidence="12" id="KW-1185">Reference proteome</keyword>
<evidence type="ECO:0000256" key="7">
    <source>
        <dbReference type="ARBA" id="ARBA00023014"/>
    </source>
</evidence>
<protein>
    <submittedName>
        <fullName evidence="11">tRNA (N(6)-L-threonylcarbamoyladenosine(37)-C(2))-methylthiotransferase MtaB</fullName>
    </submittedName>
</protein>
<evidence type="ECO:0000256" key="3">
    <source>
        <dbReference type="ARBA" id="ARBA00022679"/>
    </source>
</evidence>
<evidence type="ECO:0000313" key="10">
    <source>
        <dbReference type="EMBL" id="MDG0866001.1"/>
    </source>
</evidence>